<dbReference type="PROSITE" id="PS50011">
    <property type="entry name" value="PROTEIN_KINASE_DOM"/>
    <property type="match status" value="1"/>
</dbReference>
<dbReference type="STRING" id="37293.ENSANAP00000004020"/>
<evidence type="ECO:0000256" key="28">
    <source>
        <dbReference type="ARBA" id="ARBA00071769"/>
    </source>
</evidence>
<dbReference type="SMART" id="SM00220">
    <property type="entry name" value="S_TKc"/>
    <property type="match status" value="1"/>
</dbReference>
<evidence type="ECO:0000256" key="18">
    <source>
        <dbReference type="ARBA" id="ARBA00022846"/>
    </source>
</evidence>
<evidence type="ECO:0000256" key="32">
    <source>
        <dbReference type="RuleBase" id="RU000304"/>
    </source>
</evidence>
<comment type="catalytic activity">
    <reaction evidence="25">
        <text>L-seryl-[protein] + ATP = O-phospho-L-seryl-[protein] + ADP + H(+)</text>
        <dbReference type="Rhea" id="RHEA:17989"/>
        <dbReference type="Rhea" id="RHEA-COMP:9863"/>
        <dbReference type="Rhea" id="RHEA-COMP:11604"/>
        <dbReference type="ChEBI" id="CHEBI:15378"/>
        <dbReference type="ChEBI" id="CHEBI:29999"/>
        <dbReference type="ChEBI" id="CHEBI:30616"/>
        <dbReference type="ChEBI" id="CHEBI:83421"/>
        <dbReference type="ChEBI" id="CHEBI:456216"/>
        <dbReference type="EC" id="2.7.11.1"/>
    </reaction>
</comment>
<dbReference type="Ensembl" id="ENSANAT00000021743.1">
    <property type="protein sequence ID" value="ENSANAP00000004020.1"/>
    <property type="gene ID" value="ENSANAG00000020096.1"/>
</dbReference>
<evidence type="ECO:0000256" key="20">
    <source>
        <dbReference type="ARBA" id="ARBA00023069"/>
    </source>
</evidence>
<dbReference type="GO" id="GO:0000287">
    <property type="term" value="F:magnesium ion binding"/>
    <property type="evidence" value="ECO:0007669"/>
    <property type="project" value="Ensembl"/>
</dbReference>
<evidence type="ECO:0000256" key="21">
    <source>
        <dbReference type="ARBA" id="ARBA00023212"/>
    </source>
</evidence>
<keyword evidence="9" id="KW-0597">Phosphoprotein</keyword>
<dbReference type="FunFam" id="1.10.510.10:FF:000442">
    <property type="entry name" value="Testis-specific serine/threonine-protein kinase 6"/>
    <property type="match status" value="1"/>
</dbReference>
<dbReference type="Proteomes" id="UP000233020">
    <property type="component" value="Unplaced"/>
</dbReference>
<keyword evidence="14" id="KW-0221">Differentiation</keyword>
<feature type="region of interest" description="Disordered" evidence="33">
    <location>
        <begin position="311"/>
        <end position="345"/>
    </location>
</feature>
<dbReference type="GO" id="GO:0160110">
    <property type="term" value="C:axonemal microtubule doublet inner sheath"/>
    <property type="evidence" value="ECO:0007669"/>
    <property type="project" value="Ensembl"/>
</dbReference>
<name>A0A2K5C5S0_AOTNA</name>
<evidence type="ECO:0000256" key="23">
    <source>
        <dbReference type="ARBA" id="ARBA00023273"/>
    </source>
</evidence>
<dbReference type="PANTHER" id="PTHR24346">
    <property type="entry name" value="MAP/MICROTUBULE AFFINITY-REGULATING KINASE"/>
    <property type="match status" value="1"/>
</dbReference>
<evidence type="ECO:0000313" key="36">
    <source>
        <dbReference type="Proteomes" id="UP000233020"/>
    </source>
</evidence>
<dbReference type="Gene3D" id="1.10.510.10">
    <property type="entry name" value="Transferase(Phosphotransferase) domain 1"/>
    <property type="match status" value="1"/>
</dbReference>
<dbReference type="GO" id="GO:0050321">
    <property type="term" value="F:tau-protein kinase activity"/>
    <property type="evidence" value="ECO:0007669"/>
    <property type="project" value="TreeGrafter"/>
</dbReference>
<comment type="cofactor">
    <cofactor evidence="1">
        <name>Mg(2+)</name>
        <dbReference type="ChEBI" id="CHEBI:18420"/>
    </cofactor>
</comment>
<dbReference type="GO" id="GO:0044877">
    <property type="term" value="F:protein-containing complex binding"/>
    <property type="evidence" value="ECO:0007669"/>
    <property type="project" value="Ensembl"/>
</dbReference>
<keyword evidence="18" id="KW-0282">Flagellum</keyword>
<evidence type="ECO:0000256" key="5">
    <source>
        <dbReference type="ARBA" id="ARBA00012513"/>
    </source>
</evidence>
<evidence type="ECO:0000256" key="10">
    <source>
        <dbReference type="ARBA" id="ARBA00022679"/>
    </source>
</evidence>
<reference evidence="35" key="2">
    <citation type="submission" date="2025-09" db="UniProtKB">
        <authorList>
            <consortium name="Ensembl"/>
        </authorList>
    </citation>
    <scope>IDENTIFICATION</scope>
</reference>
<dbReference type="InterPro" id="IPR000719">
    <property type="entry name" value="Prot_kinase_dom"/>
</dbReference>
<keyword evidence="10" id="KW-0808">Transferase</keyword>
<evidence type="ECO:0000259" key="34">
    <source>
        <dbReference type="PROSITE" id="PS50011"/>
    </source>
</evidence>
<dbReference type="InterPro" id="IPR017441">
    <property type="entry name" value="Protein_kinase_ATP_BS"/>
</dbReference>
<evidence type="ECO:0000256" key="31">
    <source>
        <dbReference type="PROSITE-ProRule" id="PRU10141"/>
    </source>
</evidence>
<feature type="domain" description="Protein kinase" evidence="34">
    <location>
        <begin position="12"/>
        <end position="267"/>
    </location>
</feature>
<evidence type="ECO:0000256" key="30">
    <source>
        <dbReference type="ARBA" id="ARBA00080692"/>
    </source>
</evidence>
<evidence type="ECO:0000256" key="27">
    <source>
        <dbReference type="ARBA" id="ARBA00065387"/>
    </source>
</evidence>
<evidence type="ECO:0000256" key="17">
    <source>
        <dbReference type="ARBA" id="ARBA00022843"/>
    </source>
</evidence>
<dbReference type="Pfam" id="PF00069">
    <property type="entry name" value="Pkinase"/>
    <property type="match status" value="1"/>
</dbReference>
<dbReference type="InterPro" id="IPR011009">
    <property type="entry name" value="Kinase-like_dom_sf"/>
</dbReference>
<dbReference type="AlphaFoldDB" id="A0A2K5C5S0"/>
<evidence type="ECO:0000256" key="7">
    <source>
        <dbReference type="ARBA" id="ARBA00022490"/>
    </source>
</evidence>
<evidence type="ECO:0000256" key="3">
    <source>
        <dbReference type="ARBA" id="ARBA00004611"/>
    </source>
</evidence>
<evidence type="ECO:0000256" key="6">
    <source>
        <dbReference type="ARBA" id="ARBA00022473"/>
    </source>
</evidence>
<evidence type="ECO:0000256" key="24">
    <source>
        <dbReference type="ARBA" id="ARBA00047899"/>
    </source>
</evidence>
<organism evidence="35 36">
    <name type="scientific">Aotus nancymaae</name>
    <name type="common">Ma's night monkey</name>
    <dbReference type="NCBI Taxonomy" id="37293"/>
    <lineage>
        <taxon>Eukaryota</taxon>
        <taxon>Metazoa</taxon>
        <taxon>Chordata</taxon>
        <taxon>Craniata</taxon>
        <taxon>Vertebrata</taxon>
        <taxon>Euteleostomi</taxon>
        <taxon>Mammalia</taxon>
        <taxon>Eutheria</taxon>
        <taxon>Euarchontoglires</taxon>
        <taxon>Primates</taxon>
        <taxon>Haplorrhini</taxon>
        <taxon>Platyrrhini</taxon>
        <taxon>Aotidae</taxon>
        <taxon>Aotus</taxon>
    </lineage>
</organism>
<evidence type="ECO:0000256" key="9">
    <source>
        <dbReference type="ARBA" id="ARBA00022553"/>
    </source>
</evidence>
<dbReference type="CDD" id="cd14164">
    <property type="entry name" value="STKc_TSSK6-like"/>
    <property type="match status" value="1"/>
</dbReference>
<dbReference type="GeneTree" id="ENSGT00940000160464"/>
<gene>
    <name evidence="35" type="primary">TSSK6</name>
</gene>
<keyword evidence="36" id="KW-1185">Reference proteome</keyword>
<comment type="subunit">
    <text evidence="27">Microtubule inner protein component of sperm flagellar doublet microtubules. Interacts with HSP90; this interaction stabilizes and activates TSSK6. Interacts with the heat shock proteins HSPCB, HSPA8 and HSPA1A. These interactions appear to be required for TSSK6 kinase activity. Interacts with TSACC; this interaction is direct and recruits TSACC to HSP90, which is essential for kinase activity.</text>
</comment>
<evidence type="ECO:0000256" key="4">
    <source>
        <dbReference type="ARBA" id="ARBA00006692"/>
    </source>
</evidence>
<comment type="catalytic activity">
    <reaction evidence="24">
        <text>L-threonyl-[protein] + ATP = O-phospho-L-threonyl-[protein] + ADP + H(+)</text>
        <dbReference type="Rhea" id="RHEA:46608"/>
        <dbReference type="Rhea" id="RHEA-COMP:11060"/>
        <dbReference type="Rhea" id="RHEA-COMP:11605"/>
        <dbReference type="ChEBI" id="CHEBI:15378"/>
        <dbReference type="ChEBI" id="CHEBI:30013"/>
        <dbReference type="ChEBI" id="CHEBI:30616"/>
        <dbReference type="ChEBI" id="CHEBI:61977"/>
        <dbReference type="ChEBI" id="CHEBI:456216"/>
        <dbReference type="EC" id="2.7.11.1"/>
    </reaction>
</comment>
<evidence type="ECO:0000256" key="8">
    <source>
        <dbReference type="ARBA" id="ARBA00022527"/>
    </source>
</evidence>
<dbReference type="SUPFAM" id="SSF56112">
    <property type="entry name" value="Protein kinase-like (PK-like)"/>
    <property type="match status" value="1"/>
</dbReference>
<dbReference type="GO" id="GO:0036126">
    <property type="term" value="C:sperm flagellum"/>
    <property type="evidence" value="ECO:0007669"/>
    <property type="project" value="Ensembl"/>
</dbReference>
<keyword evidence="15 31" id="KW-0067">ATP-binding</keyword>
<accession>A0A2K5C5S0</accession>
<evidence type="ECO:0000256" key="14">
    <source>
        <dbReference type="ARBA" id="ARBA00022782"/>
    </source>
</evidence>
<dbReference type="PANTHER" id="PTHR24346:SF102">
    <property type="entry name" value="TESTIS-SPECIFIC SERINE_THREONINE-PROTEIN KINASE 1"/>
    <property type="match status" value="1"/>
</dbReference>
<dbReference type="GO" id="GO:0030317">
    <property type="term" value="P:flagellated sperm motility"/>
    <property type="evidence" value="ECO:0007669"/>
    <property type="project" value="Ensembl"/>
</dbReference>
<comment type="similarity">
    <text evidence="4">Belongs to the protein kinase superfamily. CAMK Ser/Thr protein kinase family.</text>
</comment>
<evidence type="ECO:0000256" key="2">
    <source>
        <dbReference type="ARBA" id="ARBA00004123"/>
    </source>
</evidence>
<evidence type="ECO:0000256" key="15">
    <source>
        <dbReference type="ARBA" id="ARBA00022840"/>
    </source>
</evidence>
<dbReference type="InterPro" id="IPR008271">
    <property type="entry name" value="Ser/Thr_kinase_AS"/>
</dbReference>
<protein>
    <recommendedName>
        <fullName evidence="28">Testis-specific serine/threonine-protein kinase 6</fullName>
        <ecNumber evidence="5">2.7.11.1</ecNumber>
    </recommendedName>
    <alternativeName>
        <fullName evidence="30">Serine/threonine-protein kinase SSTK</fullName>
    </alternativeName>
    <alternativeName>
        <fullName evidence="29">Small serine/threonine kinase</fullName>
    </alternativeName>
</protein>
<dbReference type="EC" id="2.7.11.1" evidence="5"/>
<keyword evidence="7" id="KW-0963">Cytoplasm</keyword>
<evidence type="ECO:0000256" key="16">
    <source>
        <dbReference type="ARBA" id="ARBA00022842"/>
    </source>
</evidence>
<keyword evidence="21" id="KW-0206">Cytoskeleton</keyword>
<dbReference type="GO" id="GO:0035556">
    <property type="term" value="P:intracellular signal transduction"/>
    <property type="evidence" value="ECO:0007669"/>
    <property type="project" value="TreeGrafter"/>
</dbReference>
<dbReference type="GO" id="GO:0000226">
    <property type="term" value="P:microtubule cytoskeleton organization"/>
    <property type="evidence" value="ECO:0007669"/>
    <property type="project" value="TreeGrafter"/>
</dbReference>
<evidence type="ECO:0000256" key="11">
    <source>
        <dbReference type="ARBA" id="ARBA00022723"/>
    </source>
</evidence>
<evidence type="ECO:0000256" key="1">
    <source>
        <dbReference type="ARBA" id="ARBA00001946"/>
    </source>
</evidence>
<comment type="function">
    <text evidence="26">Serine/threonine-protein kinase component of the sperm flagellar doublet microtubules. May act as a regulator of sperm motility by mediating phosphorylation of sperm doublet microtubule proteins. Plays a role in DNA condensation during postmeiotic chromatin remodeling and histone-to-protamine transition during spermatogenesis.</text>
</comment>
<dbReference type="PROSITE" id="PS00107">
    <property type="entry name" value="PROTEIN_KINASE_ATP"/>
    <property type="match status" value="1"/>
</dbReference>
<evidence type="ECO:0000256" key="19">
    <source>
        <dbReference type="ARBA" id="ARBA00022871"/>
    </source>
</evidence>
<keyword evidence="23" id="KW-0966">Cell projection</keyword>
<dbReference type="GO" id="GO:0005634">
    <property type="term" value="C:nucleus"/>
    <property type="evidence" value="ECO:0007669"/>
    <property type="project" value="UniProtKB-SubCell"/>
</dbReference>
<keyword evidence="16" id="KW-0460">Magnesium</keyword>
<evidence type="ECO:0000256" key="22">
    <source>
        <dbReference type="ARBA" id="ARBA00023242"/>
    </source>
</evidence>
<dbReference type="InterPro" id="IPR042710">
    <property type="entry name" value="TSSK6_STKc"/>
</dbReference>
<evidence type="ECO:0000256" key="25">
    <source>
        <dbReference type="ARBA" id="ARBA00048679"/>
    </source>
</evidence>
<reference evidence="35" key="1">
    <citation type="submission" date="2025-08" db="UniProtKB">
        <authorList>
            <consortium name="Ensembl"/>
        </authorList>
    </citation>
    <scope>IDENTIFICATION</scope>
</reference>
<sequence>MSGDKLLSELGYKLGRTIGEGSYSKVKMAMSKKYKGTVAIKVVDRRRAPPDFVNKFLPRELSILRGVRHPHIVHVFEFIEVCNGKLYIVMEAAATDLLQVVQRNGHIPGVQARDLFAQIAGAVRYLHDHHLVHRDLKCENVLLSPDERRVKLTDFGFGRQAHGYPDLSTTYCGSAAYASPEVLLGIPYDPKKYDVWSMGVVLYVMVTGCMPFDDSDIAGLPRRQKRGVLYPEGLKLSERCKALIAVLLQFSPSARPSAGQVVRNCWLRAGDSEARVPAIPAAEEARFEGTHEAAARYCACAFLLPLPSPPSHGGGRSLPCSDSKSSTNRRAGGACASVIPSDKAP</sequence>
<dbReference type="GO" id="GO:0005524">
    <property type="term" value="F:ATP binding"/>
    <property type="evidence" value="ECO:0007669"/>
    <property type="project" value="UniProtKB-UniRule"/>
</dbReference>
<feature type="compositionally biased region" description="Polar residues" evidence="33">
    <location>
        <begin position="320"/>
        <end position="329"/>
    </location>
</feature>
<dbReference type="PROSITE" id="PS00108">
    <property type="entry name" value="PROTEIN_KINASE_ST"/>
    <property type="match status" value="1"/>
</dbReference>
<keyword evidence="12 31" id="KW-0547">Nucleotide-binding</keyword>
<keyword evidence="19" id="KW-0744">Spermatogenesis</keyword>
<comment type="subcellular location">
    <subcellularLocation>
        <location evidence="3">Cytoplasm</location>
        <location evidence="3">Cytoskeleton</location>
        <location evidence="3">Flagellum axoneme</location>
    </subcellularLocation>
    <subcellularLocation>
        <location evidence="2">Nucleus</location>
    </subcellularLocation>
</comment>
<evidence type="ECO:0000256" key="12">
    <source>
        <dbReference type="ARBA" id="ARBA00022741"/>
    </source>
</evidence>
<keyword evidence="20" id="KW-0969">Cilium</keyword>
<dbReference type="OMA" id="FELIEVC"/>
<feature type="binding site" evidence="31">
    <location>
        <position position="41"/>
    </location>
    <ligand>
        <name>ATP</name>
        <dbReference type="ChEBI" id="CHEBI:30616"/>
    </ligand>
</feature>
<evidence type="ECO:0000256" key="26">
    <source>
        <dbReference type="ARBA" id="ARBA00053629"/>
    </source>
</evidence>
<evidence type="ECO:0000256" key="13">
    <source>
        <dbReference type="ARBA" id="ARBA00022777"/>
    </source>
</evidence>
<keyword evidence="22" id="KW-0539">Nucleus</keyword>
<keyword evidence="17" id="KW-0832">Ubl conjugation</keyword>
<keyword evidence="13" id="KW-0418">Kinase</keyword>
<dbReference type="GO" id="GO:0035092">
    <property type="term" value="P:sperm DNA condensation"/>
    <property type="evidence" value="ECO:0007669"/>
    <property type="project" value="Ensembl"/>
</dbReference>
<keyword evidence="11" id="KW-0479">Metal-binding</keyword>
<keyword evidence="8 32" id="KW-0723">Serine/threonine-protein kinase</keyword>
<keyword evidence="6" id="KW-0217">Developmental protein</keyword>
<evidence type="ECO:0000256" key="33">
    <source>
        <dbReference type="SAM" id="MobiDB-lite"/>
    </source>
</evidence>
<evidence type="ECO:0000313" key="35">
    <source>
        <dbReference type="Ensembl" id="ENSANAP00000004020.1"/>
    </source>
</evidence>
<evidence type="ECO:0000256" key="29">
    <source>
        <dbReference type="ARBA" id="ARBA00079002"/>
    </source>
</evidence>
<proteinExistence type="inferred from homology"/>